<sequence length="520" mass="58175">MTGRGEGRKVDWSRLLHRTVVAVCACWLIGYFFPPINHDTAVLLHIAKLWVNGGTLYVDAIDINTPLVFVIYSLPELLAKLTGLPSTTLLPALLAVGIAASYLTCRRVLKASLNPDLAISGALLPVLVLFLLIVYPNNMFSQREHIMLVLTLPYLLVASGRAGASPLSRRLRIATGLMAGFGFAMKPYFLVVPVLVELYILYQRGFRYSIRDAAPWSVLAVCVGHAIFAVLVTPEYFTFVLPMARDFYSELGGVSLYDLFTNGNFGAPTVILPLLGIVAFWGVRSHMARVIFLAGMGGLFAAYAQFKGWPYHILPAQALTLLLAGAVIAAVLDNMAWLKRGDKRPARIFAAAMMLLVFYQQALNSSPFYMQFSYEDSDAKRLLEIVKQERGNGRILILSPGIYPHFPVLNYANMQMAMPFESMWLLQGVYSECLEDGSVFHNPRTMDPGEEFVFKTVSASFLRQQPSLLIVDNIPGIPQCTEEPFSYLEYFLQSPQFAEAFANYEELVTYDRYMIYRRKD</sequence>
<feature type="transmembrane region" description="Helical" evidence="1">
    <location>
        <begin position="290"/>
        <end position="306"/>
    </location>
</feature>
<organism evidence="2 3">
    <name type="scientific">Oceanibaculum pacificum</name>
    <dbReference type="NCBI Taxonomy" id="580166"/>
    <lineage>
        <taxon>Bacteria</taxon>
        <taxon>Pseudomonadati</taxon>
        <taxon>Pseudomonadota</taxon>
        <taxon>Alphaproteobacteria</taxon>
        <taxon>Rhodospirillales</taxon>
        <taxon>Oceanibaculaceae</taxon>
        <taxon>Oceanibaculum</taxon>
    </lineage>
</organism>
<feature type="transmembrane region" description="Helical" evidence="1">
    <location>
        <begin position="312"/>
        <end position="332"/>
    </location>
</feature>
<name>A0A154V725_9PROT</name>
<keyword evidence="1" id="KW-0472">Membrane</keyword>
<feature type="transmembrane region" description="Helical" evidence="1">
    <location>
        <begin position="86"/>
        <end position="105"/>
    </location>
</feature>
<feature type="transmembrane region" description="Helical" evidence="1">
    <location>
        <begin position="344"/>
        <end position="363"/>
    </location>
</feature>
<dbReference type="Proteomes" id="UP000076400">
    <property type="component" value="Unassembled WGS sequence"/>
</dbReference>
<feature type="transmembrane region" description="Helical" evidence="1">
    <location>
        <begin position="117"/>
        <end position="134"/>
    </location>
</feature>
<feature type="transmembrane region" description="Helical" evidence="1">
    <location>
        <begin position="176"/>
        <end position="201"/>
    </location>
</feature>
<dbReference type="EMBL" id="LPXN01000181">
    <property type="protein sequence ID" value="KZC97004.1"/>
    <property type="molecule type" value="Genomic_DNA"/>
</dbReference>
<keyword evidence="3" id="KW-1185">Reference proteome</keyword>
<keyword evidence="1" id="KW-0812">Transmembrane</keyword>
<accession>A0A154V725</accession>
<comment type="caution">
    <text evidence="2">The sequence shown here is derived from an EMBL/GenBank/DDBJ whole genome shotgun (WGS) entry which is preliminary data.</text>
</comment>
<evidence type="ECO:0000256" key="1">
    <source>
        <dbReference type="SAM" id="Phobius"/>
    </source>
</evidence>
<dbReference type="AlphaFoldDB" id="A0A154V725"/>
<feature type="transmembrane region" description="Helical" evidence="1">
    <location>
        <begin position="213"/>
        <end position="233"/>
    </location>
</feature>
<proteinExistence type="predicted"/>
<feature type="transmembrane region" description="Helical" evidence="1">
    <location>
        <begin position="54"/>
        <end position="74"/>
    </location>
</feature>
<feature type="transmembrane region" description="Helical" evidence="1">
    <location>
        <begin position="15"/>
        <end position="34"/>
    </location>
</feature>
<evidence type="ECO:0008006" key="4">
    <source>
        <dbReference type="Google" id="ProtNLM"/>
    </source>
</evidence>
<keyword evidence="1" id="KW-1133">Transmembrane helix</keyword>
<feature type="transmembrane region" description="Helical" evidence="1">
    <location>
        <begin position="265"/>
        <end position="283"/>
    </location>
</feature>
<reference evidence="2 3" key="1">
    <citation type="submission" date="2015-12" db="EMBL/GenBank/DDBJ databases">
        <title>Genome sequence of Oceanibaculum pacificum MCCC 1A02656.</title>
        <authorList>
            <person name="Lu L."/>
            <person name="Lai Q."/>
            <person name="Shao Z."/>
            <person name="Qian P."/>
        </authorList>
    </citation>
    <scope>NUCLEOTIDE SEQUENCE [LARGE SCALE GENOMIC DNA]</scope>
    <source>
        <strain evidence="2 3">MCCC 1A02656</strain>
    </source>
</reference>
<gene>
    <name evidence="2" type="ORF">AUP43_15315</name>
</gene>
<evidence type="ECO:0000313" key="2">
    <source>
        <dbReference type="EMBL" id="KZC97004.1"/>
    </source>
</evidence>
<evidence type="ECO:0000313" key="3">
    <source>
        <dbReference type="Proteomes" id="UP000076400"/>
    </source>
</evidence>
<dbReference type="STRING" id="580166.AUP43_15315"/>
<protein>
    <recommendedName>
        <fullName evidence="4">Glycosyltransferase RgtA/B/C/D-like domain-containing protein</fullName>
    </recommendedName>
</protein>